<accession>A0A418M4C2</accession>
<dbReference type="EMBL" id="QXED01000006">
    <property type="protein sequence ID" value="RIV20580.1"/>
    <property type="molecule type" value="Genomic_DNA"/>
</dbReference>
<evidence type="ECO:0000313" key="2">
    <source>
        <dbReference type="Proteomes" id="UP000283523"/>
    </source>
</evidence>
<name>A0A418M4C2_9BACT</name>
<dbReference type="RefSeq" id="WP_119669747.1">
    <property type="nucleotide sequence ID" value="NZ_QXED01000006.1"/>
</dbReference>
<comment type="caution">
    <text evidence="1">The sequence shown here is derived from an EMBL/GenBank/DDBJ whole genome shotgun (WGS) entry which is preliminary data.</text>
</comment>
<dbReference type="Proteomes" id="UP000283523">
    <property type="component" value="Unassembled WGS sequence"/>
</dbReference>
<evidence type="ECO:0000313" key="1">
    <source>
        <dbReference type="EMBL" id="RIV20580.1"/>
    </source>
</evidence>
<dbReference type="AlphaFoldDB" id="A0A418M4C2"/>
<keyword evidence="2" id="KW-1185">Reference proteome</keyword>
<protein>
    <submittedName>
        <fullName evidence="1">Uncharacterized protein</fullName>
    </submittedName>
</protein>
<reference evidence="1 2" key="1">
    <citation type="submission" date="2018-08" db="EMBL/GenBank/DDBJ databases">
        <title>Fibrisoma montanum sp. nov., isolated from Danxia mountain soil.</title>
        <authorList>
            <person name="Huang Y."/>
        </authorList>
    </citation>
    <scope>NUCLEOTIDE SEQUENCE [LARGE SCALE GENOMIC DNA]</scope>
    <source>
        <strain evidence="1 2">HYT19</strain>
    </source>
</reference>
<gene>
    <name evidence="1" type="ORF">DYU11_21285</name>
</gene>
<sequence length="112" mass="12605">MPEEDFVKGFHELKTNLLKSYFNPSQDGFGESHIAKMVDSLGVDSSETSTLYQILDGALTDALYTVLLGLDGEASIGNNNQQMYKLFDEAGNELTKRGEIEGYAWEYFHNRK</sequence>
<proteinExistence type="predicted"/>
<organism evidence="1 2">
    <name type="scientific">Fibrisoma montanum</name>
    <dbReference type="NCBI Taxonomy" id="2305895"/>
    <lineage>
        <taxon>Bacteria</taxon>
        <taxon>Pseudomonadati</taxon>
        <taxon>Bacteroidota</taxon>
        <taxon>Cytophagia</taxon>
        <taxon>Cytophagales</taxon>
        <taxon>Spirosomataceae</taxon>
        <taxon>Fibrisoma</taxon>
    </lineage>
</organism>
<dbReference type="OrthoDB" id="8704412at2"/>